<dbReference type="GO" id="GO:0016747">
    <property type="term" value="F:acyltransferase activity, transferring groups other than amino-acyl groups"/>
    <property type="evidence" value="ECO:0007669"/>
    <property type="project" value="InterPro"/>
</dbReference>
<dbReference type="SUPFAM" id="SSF55729">
    <property type="entry name" value="Acyl-CoA N-acyltransferases (Nat)"/>
    <property type="match status" value="1"/>
</dbReference>
<dbReference type="PROSITE" id="PS51186">
    <property type="entry name" value="GNAT"/>
    <property type="match status" value="1"/>
</dbReference>
<dbReference type="CDD" id="cd04301">
    <property type="entry name" value="NAT_SF"/>
    <property type="match status" value="1"/>
</dbReference>
<keyword evidence="2" id="KW-0808">Transferase</keyword>
<dbReference type="Pfam" id="PF00583">
    <property type="entry name" value="Acetyltransf_1"/>
    <property type="match status" value="1"/>
</dbReference>
<proteinExistence type="predicted"/>
<evidence type="ECO:0000259" key="1">
    <source>
        <dbReference type="PROSITE" id="PS51186"/>
    </source>
</evidence>
<dbReference type="InterPro" id="IPR000182">
    <property type="entry name" value="GNAT_dom"/>
</dbReference>
<accession>A0A1W0CKI7</accession>
<evidence type="ECO:0000313" key="3">
    <source>
        <dbReference type="Proteomes" id="UP000192721"/>
    </source>
</evidence>
<feature type="domain" description="N-acetyltransferase" evidence="1">
    <location>
        <begin position="3"/>
        <end position="168"/>
    </location>
</feature>
<comment type="caution">
    <text evidence="2">The sequence shown here is derived from an EMBL/GenBank/DDBJ whole genome shotgun (WGS) entry which is preliminary data.</text>
</comment>
<reference evidence="2 3" key="1">
    <citation type="submission" date="2017-02" db="EMBL/GenBank/DDBJ databases">
        <title>Chromobacterium haemolyticum H5244.</title>
        <authorList>
            <person name="Gulvik C.A."/>
        </authorList>
    </citation>
    <scope>NUCLEOTIDE SEQUENCE [LARGE SCALE GENOMIC DNA]</scope>
    <source>
        <strain evidence="2 3">H5244</strain>
    </source>
</reference>
<dbReference type="AlphaFoldDB" id="A0A1W0CKI7"/>
<dbReference type="EMBL" id="MUKV01000029">
    <property type="protein sequence ID" value="OQS35082.1"/>
    <property type="molecule type" value="Genomic_DNA"/>
</dbReference>
<evidence type="ECO:0000313" key="2">
    <source>
        <dbReference type="EMBL" id="OQS35082.1"/>
    </source>
</evidence>
<sequence>MSWQYRLAAAGDVDALRQLIMEHGPNPWNWLPADGVEESLRQVAAGEAWAALFERDGLLGAAILYRMQDRFPQYRPNGVAAEAAGYIMEAVVRRDQAGQGLGSLLLQQACDDLAERGARWVAADRHEENAASGGMMRKAGFAELASFDDWERRAGGSRRSTVCGRALTTR</sequence>
<organism evidence="2 3">
    <name type="scientific">Chromobacterium haemolyticum</name>
    <dbReference type="NCBI Taxonomy" id="394935"/>
    <lineage>
        <taxon>Bacteria</taxon>
        <taxon>Pseudomonadati</taxon>
        <taxon>Pseudomonadota</taxon>
        <taxon>Betaproteobacteria</taxon>
        <taxon>Neisseriales</taxon>
        <taxon>Chromobacteriaceae</taxon>
        <taxon>Chromobacterium</taxon>
    </lineage>
</organism>
<name>A0A1W0CKI7_9NEIS</name>
<protein>
    <submittedName>
        <fullName evidence="2">GNAT family N-acetyltransferase</fullName>
    </submittedName>
</protein>
<gene>
    <name evidence="2" type="ORF">B0T45_17880</name>
</gene>
<dbReference type="Gene3D" id="3.40.630.30">
    <property type="match status" value="1"/>
</dbReference>
<dbReference type="InterPro" id="IPR016181">
    <property type="entry name" value="Acyl_CoA_acyltransferase"/>
</dbReference>
<dbReference type="RefSeq" id="WP_043636648.1">
    <property type="nucleotide sequence ID" value="NZ_CP109905.1"/>
</dbReference>
<dbReference type="Proteomes" id="UP000192721">
    <property type="component" value="Unassembled WGS sequence"/>
</dbReference>